<proteinExistence type="inferred from homology"/>
<feature type="transmembrane region" description="Helical" evidence="6">
    <location>
        <begin position="47"/>
        <end position="66"/>
    </location>
</feature>
<reference evidence="7" key="1">
    <citation type="submission" date="2022-07" db="EMBL/GenBank/DDBJ databases">
        <title>Sphingomonas sp. nov., a novel bacterium isolated from the north slope of the Mount Everest.</title>
        <authorList>
            <person name="Cui X."/>
            <person name="Liu Y."/>
        </authorList>
    </citation>
    <scope>NUCLEOTIDE SEQUENCE</scope>
    <source>
        <strain evidence="7">S5-59</strain>
    </source>
</reference>
<evidence type="ECO:0000256" key="3">
    <source>
        <dbReference type="ARBA" id="ARBA00022692"/>
    </source>
</evidence>
<evidence type="ECO:0000313" key="8">
    <source>
        <dbReference type="Proteomes" id="UP001058533"/>
    </source>
</evidence>
<keyword evidence="8" id="KW-1185">Reference proteome</keyword>
<keyword evidence="5 6" id="KW-0472">Membrane</keyword>
<dbReference type="CDD" id="cd15904">
    <property type="entry name" value="TSPO_MBR"/>
    <property type="match status" value="1"/>
</dbReference>
<protein>
    <submittedName>
        <fullName evidence="7">Tryptophan-rich sensory protein</fullName>
    </submittedName>
</protein>
<dbReference type="Pfam" id="PF03073">
    <property type="entry name" value="TspO_MBR"/>
    <property type="match status" value="1"/>
</dbReference>
<organism evidence="7 8">
    <name type="scientific">Sphingomonas qomolangmaensis</name>
    <dbReference type="NCBI Taxonomy" id="2918765"/>
    <lineage>
        <taxon>Bacteria</taxon>
        <taxon>Pseudomonadati</taxon>
        <taxon>Pseudomonadota</taxon>
        <taxon>Alphaproteobacteria</taxon>
        <taxon>Sphingomonadales</taxon>
        <taxon>Sphingomonadaceae</taxon>
        <taxon>Sphingomonas</taxon>
    </lineage>
</organism>
<dbReference type="PANTHER" id="PTHR10057">
    <property type="entry name" value="PERIPHERAL-TYPE BENZODIAZEPINE RECEPTOR"/>
    <property type="match status" value="1"/>
</dbReference>
<dbReference type="InterPro" id="IPR004307">
    <property type="entry name" value="TspO_MBR"/>
</dbReference>
<comment type="subcellular location">
    <subcellularLocation>
        <location evidence="1">Membrane</location>
        <topology evidence="1">Multi-pass membrane protein</topology>
    </subcellularLocation>
</comment>
<sequence>MTGSWAPIWIAGGGALLLGIAGGATTPIGSWYRELAKPAWQPPNWAFGPAWTLILACAATAAVMAWNAAPDAAARRDILILFGVNALFFLAWSPLFFMAKRPDWALVEVVFLWGSVLALLIGLWPISRTAALFILPYLGWVSFASALNRAIVVRNLPF</sequence>
<evidence type="ECO:0000256" key="5">
    <source>
        <dbReference type="ARBA" id="ARBA00023136"/>
    </source>
</evidence>
<keyword evidence="3 6" id="KW-0812">Transmembrane</keyword>
<feature type="transmembrane region" description="Helical" evidence="6">
    <location>
        <begin position="104"/>
        <end position="124"/>
    </location>
</feature>
<comment type="similarity">
    <text evidence="2">Belongs to the TspO/BZRP family.</text>
</comment>
<name>A0ABY5LAZ1_9SPHN</name>
<evidence type="ECO:0000256" key="4">
    <source>
        <dbReference type="ARBA" id="ARBA00022989"/>
    </source>
</evidence>
<evidence type="ECO:0000256" key="6">
    <source>
        <dbReference type="SAM" id="Phobius"/>
    </source>
</evidence>
<dbReference type="EMBL" id="CP101740">
    <property type="protein sequence ID" value="UUL84148.1"/>
    <property type="molecule type" value="Genomic_DNA"/>
</dbReference>
<dbReference type="Proteomes" id="UP001058533">
    <property type="component" value="Chromosome"/>
</dbReference>
<feature type="transmembrane region" description="Helical" evidence="6">
    <location>
        <begin position="78"/>
        <end position="98"/>
    </location>
</feature>
<keyword evidence="4 6" id="KW-1133">Transmembrane helix</keyword>
<dbReference type="InterPro" id="IPR038330">
    <property type="entry name" value="TspO/MBR-related_sf"/>
</dbReference>
<evidence type="ECO:0000256" key="2">
    <source>
        <dbReference type="ARBA" id="ARBA00007524"/>
    </source>
</evidence>
<evidence type="ECO:0000256" key="1">
    <source>
        <dbReference type="ARBA" id="ARBA00004141"/>
    </source>
</evidence>
<gene>
    <name evidence="7" type="ORF">NMP03_02075</name>
</gene>
<dbReference type="PIRSF" id="PIRSF005859">
    <property type="entry name" value="PBR"/>
    <property type="match status" value="1"/>
</dbReference>
<accession>A0ABY5LAZ1</accession>
<evidence type="ECO:0000313" key="7">
    <source>
        <dbReference type="EMBL" id="UUL84148.1"/>
    </source>
</evidence>
<dbReference type="PANTHER" id="PTHR10057:SF0">
    <property type="entry name" value="TRANSLOCATOR PROTEIN"/>
    <property type="match status" value="1"/>
</dbReference>
<feature type="transmembrane region" description="Helical" evidence="6">
    <location>
        <begin position="131"/>
        <end position="152"/>
    </location>
</feature>
<dbReference type="Gene3D" id="1.20.1260.100">
    <property type="entry name" value="TspO/MBR protein"/>
    <property type="match status" value="1"/>
</dbReference>